<sequence length="75" mass="8240">MLKLTLALGITPDDLLSGEKARDTGYLSLMHLGVLGFSYNPALGVLVPLIMWLLKRDKIRLVDGTGKNLVNFQLT</sequence>
<evidence type="ECO:0000256" key="2">
    <source>
        <dbReference type="ARBA" id="ARBA00022692"/>
    </source>
</evidence>
<reference evidence="6 7" key="1">
    <citation type="journal article" date="2018" name="Int. J. Syst. Evol. Microbiol.">
        <title>Zhouia spongiae sp. nov., isolated from a marine sponge.</title>
        <authorList>
            <person name="Zhuang L."/>
            <person name="Lin B."/>
            <person name="Qin F."/>
            <person name="Luo L."/>
        </authorList>
    </citation>
    <scope>NUCLEOTIDE SEQUENCE [LARGE SCALE GENOMIC DNA]</scope>
    <source>
        <strain evidence="6 7">HN-Y44</strain>
    </source>
</reference>
<accession>A0ABY3YNT4</accession>
<dbReference type="Pfam" id="PF09685">
    <property type="entry name" value="MamF_MmsF"/>
    <property type="match status" value="1"/>
</dbReference>
<protein>
    <submittedName>
        <fullName evidence="6">DUF4870 domain-containing protein</fullName>
    </submittedName>
</protein>
<evidence type="ECO:0000256" key="5">
    <source>
        <dbReference type="SAM" id="Phobius"/>
    </source>
</evidence>
<dbReference type="InterPro" id="IPR019109">
    <property type="entry name" value="MamF_MmsF"/>
</dbReference>
<name>A0ABY3YNT4_9FLAO</name>
<proteinExistence type="predicted"/>
<organism evidence="6 7">
    <name type="scientific">Zhouia spongiae</name>
    <dbReference type="NCBI Taxonomy" id="2202721"/>
    <lineage>
        <taxon>Bacteria</taxon>
        <taxon>Pseudomonadati</taxon>
        <taxon>Bacteroidota</taxon>
        <taxon>Flavobacteriia</taxon>
        <taxon>Flavobacteriales</taxon>
        <taxon>Flavobacteriaceae</taxon>
        <taxon>Zhouia</taxon>
    </lineage>
</organism>
<keyword evidence="7" id="KW-1185">Reference proteome</keyword>
<keyword evidence="3 5" id="KW-1133">Transmembrane helix</keyword>
<evidence type="ECO:0000256" key="1">
    <source>
        <dbReference type="ARBA" id="ARBA00004141"/>
    </source>
</evidence>
<gene>
    <name evidence="6" type="ORF">MQE36_02795</name>
</gene>
<dbReference type="EMBL" id="CP094326">
    <property type="protein sequence ID" value="UNY99280.1"/>
    <property type="molecule type" value="Genomic_DNA"/>
</dbReference>
<feature type="transmembrane region" description="Helical" evidence="5">
    <location>
        <begin position="34"/>
        <end position="54"/>
    </location>
</feature>
<evidence type="ECO:0000313" key="6">
    <source>
        <dbReference type="EMBL" id="UNY99280.1"/>
    </source>
</evidence>
<comment type="subcellular location">
    <subcellularLocation>
        <location evidence="1">Membrane</location>
        <topology evidence="1">Multi-pass membrane protein</topology>
    </subcellularLocation>
</comment>
<keyword evidence="2 5" id="KW-0812">Transmembrane</keyword>
<evidence type="ECO:0000256" key="4">
    <source>
        <dbReference type="ARBA" id="ARBA00023136"/>
    </source>
</evidence>
<keyword evidence="4 5" id="KW-0472">Membrane</keyword>
<evidence type="ECO:0000313" key="7">
    <source>
        <dbReference type="Proteomes" id="UP000829476"/>
    </source>
</evidence>
<dbReference type="Proteomes" id="UP000829476">
    <property type="component" value="Chromosome"/>
</dbReference>
<evidence type="ECO:0000256" key="3">
    <source>
        <dbReference type="ARBA" id="ARBA00022989"/>
    </source>
</evidence>